<reference evidence="2 3" key="1">
    <citation type="submission" date="2020-08" db="EMBL/GenBank/DDBJ databases">
        <title>Genomic Encyclopedia of Type Strains, Phase IV (KMG-IV): sequencing the most valuable type-strain genomes for metagenomic binning, comparative biology and taxonomic classification.</title>
        <authorList>
            <person name="Goeker M."/>
        </authorList>
    </citation>
    <scope>NUCLEOTIDE SEQUENCE [LARGE SCALE GENOMIC DNA]</scope>
    <source>
        <strain evidence="2 3">DSM 45385</strain>
    </source>
</reference>
<keyword evidence="3" id="KW-1185">Reference proteome</keyword>
<dbReference type="PROSITE" id="PS51819">
    <property type="entry name" value="VOC"/>
    <property type="match status" value="1"/>
</dbReference>
<proteinExistence type="predicted"/>
<dbReference type="InterPro" id="IPR029068">
    <property type="entry name" value="Glyas_Bleomycin-R_OHBP_Dase"/>
</dbReference>
<protein>
    <recommendedName>
        <fullName evidence="1">VOC domain-containing protein</fullName>
    </recommendedName>
</protein>
<organism evidence="2 3">
    <name type="scientific">Nonomuraea endophytica</name>
    <dbReference type="NCBI Taxonomy" id="714136"/>
    <lineage>
        <taxon>Bacteria</taxon>
        <taxon>Bacillati</taxon>
        <taxon>Actinomycetota</taxon>
        <taxon>Actinomycetes</taxon>
        <taxon>Streptosporangiales</taxon>
        <taxon>Streptosporangiaceae</taxon>
        <taxon>Nonomuraea</taxon>
    </lineage>
</organism>
<dbReference type="Pfam" id="PF18029">
    <property type="entry name" value="Glyoxalase_6"/>
    <property type="match status" value="1"/>
</dbReference>
<dbReference type="InterPro" id="IPR037523">
    <property type="entry name" value="VOC_core"/>
</dbReference>
<evidence type="ECO:0000259" key="1">
    <source>
        <dbReference type="PROSITE" id="PS51819"/>
    </source>
</evidence>
<dbReference type="InterPro" id="IPR041581">
    <property type="entry name" value="Glyoxalase_6"/>
</dbReference>
<feature type="domain" description="VOC" evidence="1">
    <location>
        <begin position="3"/>
        <end position="119"/>
    </location>
</feature>
<dbReference type="CDD" id="cd06587">
    <property type="entry name" value="VOC"/>
    <property type="match status" value="1"/>
</dbReference>
<dbReference type="PANTHER" id="PTHR35908:SF1">
    <property type="entry name" value="CONSERVED PROTEIN"/>
    <property type="match status" value="1"/>
</dbReference>
<dbReference type="RefSeq" id="WP_184970264.1">
    <property type="nucleotide sequence ID" value="NZ_JACHIN010000012.1"/>
</dbReference>
<accession>A0A7W8A9Q4</accession>
<dbReference type="AlphaFoldDB" id="A0A7W8A9Q4"/>
<dbReference type="EMBL" id="JACHIN010000012">
    <property type="protein sequence ID" value="MBB5082246.1"/>
    <property type="molecule type" value="Genomic_DNA"/>
</dbReference>
<comment type="caution">
    <text evidence="2">The sequence shown here is derived from an EMBL/GenBank/DDBJ whole genome shotgun (WGS) entry which is preliminary data.</text>
</comment>
<dbReference type="Gene3D" id="3.10.180.10">
    <property type="entry name" value="2,3-Dihydroxybiphenyl 1,2-Dioxygenase, domain 1"/>
    <property type="match status" value="1"/>
</dbReference>
<name>A0A7W8A9Q4_9ACTN</name>
<evidence type="ECO:0000313" key="2">
    <source>
        <dbReference type="EMBL" id="MBB5082246.1"/>
    </source>
</evidence>
<gene>
    <name evidence="2" type="ORF">HNR40_007741</name>
</gene>
<dbReference type="PANTHER" id="PTHR35908">
    <property type="entry name" value="HYPOTHETICAL FUSION PROTEIN"/>
    <property type="match status" value="1"/>
</dbReference>
<sequence>MIEIHAVTIDAANPYELAAWWSEATGLPLGEGDVPGDDEVMLRTKQDPYLLFVKVPEGKTVKNRIHFDVNGTEGRTRDQEVERLTGLGATIAYDRRTADGVGWVVMRDPEGNEFDVCRSQAERGLPE</sequence>
<evidence type="ECO:0000313" key="3">
    <source>
        <dbReference type="Proteomes" id="UP000568380"/>
    </source>
</evidence>
<dbReference type="Proteomes" id="UP000568380">
    <property type="component" value="Unassembled WGS sequence"/>
</dbReference>
<dbReference type="SUPFAM" id="SSF54593">
    <property type="entry name" value="Glyoxalase/Bleomycin resistance protein/Dihydroxybiphenyl dioxygenase"/>
    <property type="match status" value="1"/>
</dbReference>